<evidence type="ECO:0000256" key="7">
    <source>
        <dbReference type="ARBA" id="ARBA00049732"/>
    </source>
</evidence>
<comment type="subcellular location">
    <subcellularLocation>
        <location evidence="5">Cytoplasm</location>
        <location evidence="5">Myofibril</location>
        <location evidence="5">Sarcomere</location>
        <location evidence="5">M line</location>
    </subcellularLocation>
</comment>
<dbReference type="EMBL" id="RHFK02000020">
    <property type="protein sequence ID" value="TWW58355.1"/>
    <property type="molecule type" value="Genomic_DNA"/>
</dbReference>
<dbReference type="PROSITE" id="PS51450">
    <property type="entry name" value="LRR"/>
    <property type="match status" value="3"/>
</dbReference>
<evidence type="ECO:0000256" key="6">
    <source>
        <dbReference type="ARBA" id="ARBA00049587"/>
    </source>
</evidence>
<dbReference type="SUPFAM" id="SSF52058">
    <property type="entry name" value="L domain-like"/>
    <property type="match status" value="1"/>
</dbReference>
<comment type="caution">
    <text evidence="9">The sequence shown here is derived from an EMBL/GenBank/DDBJ whole genome shotgun (WGS) entry which is preliminary data.</text>
</comment>
<gene>
    <name evidence="9" type="ORF">D4764_07G0010740</name>
</gene>
<dbReference type="Pfam" id="PF00560">
    <property type="entry name" value="LRR_1"/>
    <property type="match status" value="1"/>
</dbReference>
<dbReference type="InterPro" id="IPR001611">
    <property type="entry name" value="Leu-rich_rpt"/>
</dbReference>
<dbReference type="SMART" id="SM00369">
    <property type="entry name" value="LRR_TYP"/>
    <property type="match status" value="6"/>
</dbReference>
<dbReference type="Pfam" id="PF13855">
    <property type="entry name" value="LRR_8"/>
    <property type="match status" value="2"/>
</dbReference>
<dbReference type="Gene3D" id="3.80.10.10">
    <property type="entry name" value="Ribonuclease Inhibitor"/>
    <property type="match status" value="1"/>
</dbReference>
<evidence type="ECO:0000256" key="4">
    <source>
        <dbReference type="ARBA" id="ARBA00023179"/>
    </source>
</evidence>
<proteinExistence type="predicted"/>
<dbReference type="InterPro" id="IPR032675">
    <property type="entry name" value="LRR_dom_sf"/>
</dbReference>
<accession>A0A5C6MU19</accession>
<evidence type="ECO:0000256" key="1">
    <source>
        <dbReference type="ARBA" id="ARBA00022490"/>
    </source>
</evidence>
<sequence>MVGVAACGTVNSIKALWETRIRKVQEEEKEEARRRKTKGGVTGRLDTSVWEDRLTLAKLKEKLQSEEGRLILRIEQEDWKSLPDCLVQLPHVQEWQIHRTGLQTIPSFISRFQNLLVLDLSRNGISNIPRQIDVGEAVRPLVLLSGELPQLKELLLSYNRIQLVPEELGCCQSLERLELAMNRNLDQLPNQLRNLKKLQHLDLSMNNFTRVPDCVVGMPMLEWLDMGGNHLQHLPEDIHRMEKLHTLWLQRNQLETLPENISRMASLDTLVLSSNKLTDIPQLMEDMSNLRFVNFRDNPLTLNVTLVSEKTETQEEDDREMFGREFMLTYIQEARKRSHAILHMHRVATATAVSAAPVDSIST</sequence>
<evidence type="ECO:0000256" key="5">
    <source>
        <dbReference type="ARBA" id="ARBA00037833"/>
    </source>
</evidence>
<reference evidence="9 10" key="1">
    <citation type="submission" date="2019-04" db="EMBL/GenBank/DDBJ databases">
        <title>Chromosome genome assembly for Takifugu flavidus.</title>
        <authorList>
            <person name="Xiao S."/>
        </authorList>
    </citation>
    <scope>NUCLEOTIDE SEQUENCE [LARGE SCALE GENOMIC DNA]</scope>
    <source>
        <strain evidence="9">HTHZ2018</strain>
        <tissue evidence="9">Muscle</tissue>
    </source>
</reference>
<evidence type="ECO:0000313" key="10">
    <source>
        <dbReference type="Proteomes" id="UP000324091"/>
    </source>
</evidence>
<dbReference type="PANTHER" id="PTHR48051">
    <property type="match status" value="1"/>
</dbReference>
<evidence type="ECO:0000313" key="9">
    <source>
        <dbReference type="EMBL" id="TWW58355.1"/>
    </source>
</evidence>
<dbReference type="InterPro" id="IPR050216">
    <property type="entry name" value="LRR_domain-containing"/>
</dbReference>
<dbReference type="InterPro" id="IPR003591">
    <property type="entry name" value="Leu-rich_rpt_typical-subtyp"/>
</dbReference>
<keyword evidence="2" id="KW-0433">Leucine-rich repeat</keyword>
<dbReference type="GO" id="GO:0031430">
    <property type="term" value="C:M band"/>
    <property type="evidence" value="ECO:0007669"/>
    <property type="project" value="UniProtKB-SubCell"/>
</dbReference>
<dbReference type="SMART" id="SM00364">
    <property type="entry name" value="LRR_BAC"/>
    <property type="match status" value="5"/>
</dbReference>
<evidence type="ECO:0000256" key="3">
    <source>
        <dbReference type="ARBA" id="ARBA00022737"/>
    </source>
</evidence>
<comment type="function">
    <text evidence="6">Component of the sarcomeric M-band which plays a role in myocyte response to biomechanical stress. May regulate expression of other M-band proteins via an SRF-dependent pathway. Important for normal contractile function in heart.</text>
</comment>
<evidence type="ECO:0000256" key="2">
    <source>
        <dbReference type="ARBA" id="ARBA00022614"/>
    </source>
</evidence>
<organism evidence="9 10">
    <name type="scientific">Takifugu flavidus</name>
    <name type="common">sansaifugu</name>
    <dbReference type="NCBI Taxonomy" id="433684"/>
    <lineage>
        <taxon>Eukaryota</taxon>
        <taxon>Metazoa</taxon>
        <taxon>Chordata</taxon>
        <taxon>Craniata</taxon>
        <taxon>Vertebrata</taxon>
        <taxon>Euteleostomi</taxon>
        <taxon>Actinopterygii</taxon>
        <taxon>Neopterygii</taxon>
        <taxon>Teleostei</taxon>
        <taxon>Neoteleostei</taxon>
        <taxon>Acanthomorphata</taxon>
        <taxon>Eupercaria</taxon>
        <taxon>Tetraodontiformes</taxon>
        <taxon>Tetradontoidea</taxon>
        <taxon>Tetraodontidae</taxon>
        <taxon>Takifugu</taxon>
    </lineage>
</organism>
<dbReference type="PANTHER" id="PTHR48051:SF2">
    <property type="entry name" value="LEUCINE RICH REPEAT CONTAINING 39"/>
    <property type="match status" value="1"/>
</dbReference>
<name>A0A5C6MU19_9TELE</name>
<keyword evidence="1" id="KW-0963">Cytoplasm</keyword>
<dbReference type="AlphaFoldDB" id="A0A5C6MU19"/>
<dbReference type="Proteomes" id="UP000324091">
    <property type="component" value="Chromosome 7"/>
</dbReference>
<protein>
    <recommendedName>
        <fullName evidence="7">Leucine-rich repeat-containing protein 39</fullName>
    </recommendedName>
    <alternativeName>
        <fullName evidence="8">Myosin-interacting M-band-associated stress-responsive protein</fullName>
    </alternativeName>
</protein>
<keyword evidence="4" id="KW-0514">Muscle protein</keyword>
<keyword evidence="10" id="KW-1185">Reference proteome</keyword>
<evidence type="ECO:0000256" key="8">
    <source>
        <dbReference type="ARBA" id="ARBA00049815"/>
    </source>
</evidence>
<keyword evidence="3" id="KW-0677">Repeat</keyword>